<dbReference type="EMBL" id="VZCB01000075">
    <property type="protein sequence ID" value="MQN81060.1"/>
    <property type="molecule type" value="Genomic_DNA"/>
</dbReference>
<evidence type="ECO:0000313" key="2">
    <source>
        <dbReference type="Proteomes" id="UP000480425"/>
    </source>
</evidence>
<dbReference type="RefSeq" id="WP_153123978.1">
    <property type="nucleotide sequence ID" value="NZ_VZCB01000075.1"/>
</dbReference>
<proteinExistence type="predicted"/>
<name>A0A6G1U203_9BACT</name>
<comment type="caution">
    <text evidence="1">The sequence shown here is derived from an EMBL/GenBank/DDBJ whole genome shotgun (WGS) entry which is preliminary data.</text>
</comment>
<sequence>MEIYRERIQKGVEKVKTILAAHPVTFGLLVMTSGIKANELMLILGWMMHDDLIAFTDPEYDRNEKI</sequence>
<accession>A0A6G1U203</accession>
<reference evidence="1 2" key="1">
    <citation type="submission" date="2019-09" db="EMBL/GenBank/DDBJ databases">
        <title>Distinct polysaccharide growth profiles of human intestinal Prevotella copri isolates.</title>
        <authorList>
            <person name="Fehlner-Peach H."/>
            <person name="Magnabosco C."/>
            <person name="Raghavan V."/>
            <person name="Scher J.U."/>
            <person name="Tett A."/>
            <person name="Cox L.M."/>
            <person name="Gottsegen C."/>
            <person name="Watters A."/>
            <person name="Wiltshire- Gordon J.D."/>
            <person name="Segata N."/>
            <person name="Bonneau R."/>
            <person name="Littman D.R."/>
        </authorList>
    </citation>
    <scope>NUCLEOTIDE SEQUENCE [LARGE SCALE GENOMIC DNA]</scope>
    <source>
        <strain evidence="2">iA622</strain>
    </source>
</reference>
<organism evidence="1 2">
    <name type="scientific">Segatella copri</name>
    <dbReference type="NCBI Taxonomy" id="165179"/>
    <lineage>
        <taxon>Bacteria</taxon>
        <taxon>Pseudomonadati</taxon>
        <taxon>Bacteroidota</taxon>
        <taxon>Bacteroidia</taxon>
        <taxon>Bacteroidales</taxon>
        <taxon>Prevotellaceae</taxon>
        <taxon>Segatella</taxon>
    </lineage>
</organism>
<dbReference type="AlphaFoldDB" id="A0A6G1U203"/>
<dbReference type="Proteomes" id="UP000480425">
    <property type="component" value="Unassembled WGS sequence"/>
</dbReference>
<protein>
    <submittedName>
        <fullName evidence="1">Uncharacterized protein</fullName>
    </submittedName>
</protein>
<gene>
    <name evidence="1" type="ORF">F7D73_08850</name>
</gene>
<evidence type="ECO:0000313" key="1">
    <source>
        <dbReference type="EMBL" id="MQN81060.1"/>
    </source>
</evidence>